<evidence type="ECO:0000259" key="1">
    <source>
        <dbReference type="Pfam" id="PF13400"/>
    </source>
</evidence>
<gene>
    <name evidence="2" type="ORF">FKV24_018360</name>
</gene>
<dbReference type="Pfam" id="PF13400">
    <property type="entry name" value="Tad"/>
    <property type="match status" value="1"/>
</dbReference>
<accession>A0A507ZQH0</accession>
<sequence length="508" mass="56476">MVLFVVLVSILCLGLILVFDTGQSVNKKVQLVNSADAAAYSVAVQQARTLNFAAYMNRGRVANEVAVAQLVSIWSWTNYLHTHTALFIEALSWLKYIPYVGAIFAAMEAAYKVVEVVVGGVRTVYRPLAATAIQLLDGLNGLLAGAARTFVRWGGIEAAQIAKDVLQKNDPTAEIDATGWVVLAQQLRNAASDGPNSFLQKHDVPGRKRRTAGMDRYRNVVMESRDHFSADRSQRNSLFIISFPANGGTDMVDYDRWAAVDILRMKINLPWPLSDINIPLGWGGAQAVENTSPRPKFFPGIRAGGRSGRGNGWRAYYHNRRPTYRQYGGATNWIAKRMAETQPSVNLYKPFPYRNITQRTYTKRNDAYFTGYQGLRDYDDVRKGFAENPDANNDKAGPIFSVYVTSDRRNARTSQDINGIGGPAGSDMELKSNVNKISAISTAQVYFNRAPYSALFRRMVPRRWNGRPSSDDQLEMGNLFSPYWQARLVETPNSVYTKVGIGSLVTGP</sequence>
<dbReference type="EMBL" id="VICD02000328">
    <property type="protein sequence ID" value="KAB8162460.1"/>
    <property type="molecule type" value="Genomic_DNA"/>
</dbReference>
<organism evidence="2 3">
    <name type="scientific">Marilutibacter maris</name>
    <dbReference type="NCBI Taxonomy" id="1605891"/>
    <lineage>
        <taxon>Bacteria</taxon>
        <taxon>Pseudomonadati</taxon>
        <taxon>Pseudomonadota</taxon>
        <taxon>Gammaproteobacteria</taxon>
        <taxon>Lysobacterales</taxon>
        <taxon>Lysobacteraceae</taxon>
        <taxon>Marilutibacter</taxon>
    </lineage>
</organism>
<protein>
    <recommendedName>
        <fullName evidence="1">Putative Flp pilus-assembly TadG-like N-terminal domain-containing protein</fullName>
    </recommendedName>
</protein>
<evidence type="ECO:0000313" key="3">
    <source>
        <dbReference type="Proteomes" id="UP000320431"/>
    </source>
</evidence>
<evidence type="ECO:0000313" key="2">
    <source>
        <dbReference type="EMBL" id="KAB8162460.1"/>
    </source>
</evidence>
<feature type="domain" description="Putative Flp pilus-assembly TadG-like N-terminal" evidence="1">
    <location>
        <begin position="2"/>
        <end position="44"/>
    </location>
</feature>
<dbReference type="AlphaFoldDB" id="A0A507ZQH0"/>
<dbReference type="Proteomes" id="UP000320431">
    <property type="component" value="Unassembled WGS sequence"/>
</dbReference>
<name>A0A507ZQH0_9GAMM</name>
<comment type="caution">
    <text evidence="2">The sequence shown here is derived from an EMBL/GenBank/DDBJ whole genome shotgun (WGS) entry which is preliminary data.</text>
</comment>
<dbReference type="InterPro" id="IPR028087">
    <property type="entry name" value="Tad_N"/>
</dbReference>
<proteinExistence type="predicted"/>
<reference evidence="2 3" key="1">
    <citation type="submission" date="2019-10" db="EMBL/GenBank/DDBJ databases">
        <title>Lysobacter alkalisoli sp. nov., isolated from saline-alkaline soil.</title>
        <authorList>
            <person name="Sun J.-Q."/>
        </authorList>
    </citation>
    <scope>NUCLEOTIDE SEQUENCE [LARGE SCALE GENOMIC DNA]</scope>
    <source>
        <strain evidence="2 3">KCTC 42381</strain>
    </source>
</reference>